<dbReference type="Pfam" id="PF20246">
    <property type="entry name" value="DUF6601"/>
    <property type="match status" value="1"/>
</dbReference>
<evidence type="ECO:0000313" key="3">
    <source>
        <dbReference type="Proteomes" id="UP001310594"/>
    </source>
</evidence>
<comment type="caution">
    <text evidence="2">The sequence shown here is derived from an EMBL/GenBank/DDBJ whole genome shotgun (WGS) entry which is preliminary data.</text>
</comment>
<accession>A0AAN7ZUT4</accession>
<sequence>MTDKLAQGLGEATTREAQQAQPAQDVLQIRTIVSQDLLQCHLVQEPIFMAHPNMPLSNHLPSVPFAQVLELDHTLRQWQAKNNSVDLRLPGHPRIVIEDSTGVLDFLNADLVTSDLDRIEPWLWLVSTPSPWNITPLHRQVLRGRRIVPMEDPDLHMVWTRHQSFLKPLSAYLLFHAFWQEYLSSPGRSSLDQMTAFAQASCGLLRSYAYLIRHPSDFAIAQREDLGLIPTSINYDAFCHFVHSIRASGRGQVQPTLQALR</sequence>
<name>A0AAN7ZUT4_9PEZI</name>
<reference evidence="2" key="1">
    <citation type="submission" date="2023-08" db="EMBL/GenBank/DDBJ databases">
        <title>Black Yeasts Isolated from many extreme environments.</title>
        <authorList>
            <person name="Coleine C."/>
            <person name="Stajich J.E."/>
            <person name="Selbmann L."/>
        </authorList>
    </citation>
    <scope>NUCLEOTIDE SEQUENCE</scope>
    <source>
        <strain evidence="2">CCFEE 5810</strain>
    </source>
</reference>
<dbReference type="AlphaFoldDB" id="A0AAN7ZUT4"/>
<feature type="region of interest" description="Disordered" evidence="1">
    <location>
        <begin position="1"/>
        <end position="21"/>
    </location>
</feature>
<dbReference type="EMBL" id="JAVRQU010000029">
    <property type="protein sequence ID" value="KAK5689700.1"/>
    <property type="molecule type" value="Genomic_DNA"/>
</dbReference>
<dbReference type="PANTHER" id="PTHR34414:SF1">
    <property type="entry name" value="SUBTILISIN-LIKE SERINE PROTEASE"/>
    <property type="match status" value="1"/>
</dbReference>
<dbReference type="PANTHER" id="PTHR34414">
    <property type="entry name" value="HET DOMAIN-CONTAINING PROTEIN-RELATED"/>
    <property type="match status" value="1"/>
</dbReference>
<evidence type="ECO:0000256" key="1">
    <source>
        <dbReference type="SAM" id="MobiDB-lite"/>
    </source>
</evidence>
<evidence type="ECO:0000313" key="2">
    <source>
        <dbReference type="EMBL" id="KAK5689700.1"/>
    </source>
</evidence>
<proteinExistence type="predicted"/>
<dbReference type="InterPro" id="IPR046536">
    <property type="entry name" value="DUF6601"/>
</dbReference>
<dbReference type="Proteomes" id="UP001310594">
    <property type="component" value="Unassembled WGS sequence"/>
</dbReference>
<gene>
    <name evidence="2" type="ORF">LTR97_012699</name>
</gene>
<organism evidence="2 3">
    <name type="scientific">Elasticomyces elasticus</name>
    <dbReference type="NCBI Taxonomy" id="574655"/>
    <lineage>
        <taxon>Eukaryota</taxon>
        <taxon>Fungi</taxon>
        <taxon>Dikarya</taxon>
        <taxon>Ascomycota</taxon>
        <taxon>Pezizomycotina</taxon>
        <taxon>Dothideomycetes</taxon>
        <taxon>Dothideomycetidae</taxon>
        <taxon>Mycosphaerellales</taxon>
        <taxon>Teratosphaeriaceae</taxon>
        <taxon>Elasticomyces</taxon>
    </lineage>
</organism>
<protein>
    <submittedName>
        <fullName evidence="2">Uncharacterized protein</fullName>
    </submittedName>
</protein>